<dbReference type="AlphaFoldDB" id="A0A3P3ZN38"/>
<organism evidence="1">
    <name type="scientific">mine drainage metagenome</name>
    <dbReference type="NCBI Taxonomy" id="410659"/>
    <lineage>
        <taxon>unclassified sequences</taxon>
        <taxon>metagenomes</taxon>
        <taxon>ecological metagenomes</taxon>
    </lineage>
</organism>
<gene>
    <name evidence="1" type="ORF">CARN8_2520001</name>
</gene>
<evidence type="ECO:0000313" key="1">
    <source>
        <dbReference type="EMBL" id="VAY87860.1"/>
    </source>
</evidence>
<name>A0A3P3ZN38_9ZZZZ</name>
<dbReference type="EMBL" id="UOYP01000171">
    <property type="protein sequence ID" value="VAY87860.1"/>
    <property type="molecule type" value="Genomic_DNA"/>
</dbReference>
<reference evidence="1" key="1">
    <citation type="submission" date="2018-10" db="EMBL/GenBank/DDBJ databases">
        <authorList>
            <person name="Plewniak F."/>
        </authorList>
    </citation>
    <scope>NUCLEOTIDE SEQUENCE</scope>
</reference>
<dbReference type="Pfam" id="PF05359">
    <property type="entry name" value="DUF748"/>
    <property type="match status" value="1"/>
</dbReference>
<evidence type="ECO:0008006" key="2">
    <source>
        <dbReference type="Google" id="ProtNLM"/>
    </source>
</evidence>
<accession>A0A3P3ZN38</accession>
<dbReference type="InterPro" id="IPR008023">
    <property type="entry name" value="DUF748"/>
</dbReference>
<sequence length="149" mass="16309">MRGRVHDAPLLIEGQINPLAQNLFLDMTAQVTGMDLMQFSPYSGKYVGYDIERGKLSFDAHYSVRNHDLQATNHLVLNELTFGKPVASPGITHFPVALAVSLLQDPQGRIMVNLPIAGSLDDPQFSVGGVLARTLVQVLEKAVESIFVH</sequence>
<proteinExistence type="predicted"/>
<protein>
    <recommendedName>
        <fullName evidence="2">Protein containing DUF748</fullName>
    </recommendedName>
</protein>